<organism evidence="10">
    <name type="scientific">viral metagenome</name>
    <dbReference type="NCBI Taxonomy" id="1070528"/>
    <lineage>
        <taxon>unclassified sequences</taxon>
        <taxon>metagenomes</taxon>
        <taxon>organismal metagenomes</taxon>
    </lineage>
</organism>
<evidence type="ECO:0000259" key="9">
    <source>
        <dbReference type="Pfam" id="PF05649"/>
    </source>
</evidence>
<evidence type="ECO:0000256" key="5">
    <source>
        <dbReference type="ARBA" id="ARBA00022801"/>
    </source>
</evidence>
<dbReference type="AlphaFoldDB" id="A0A6C0LZD8"/>
<evidence type="ECO:0000256" key="3">
    <source>
        <dbReference type="ARBA" id="ARBA00022670"/>
    </source>
</evidence>
<comment type="similarity">
    <text evidence="2">Belongs to the peptidase M13 family.</text>
</comment>
<sequence length="608" mass="70681">MRNDFSNNFYEAVNAEWLRSTSIPSSQSRYGQFDILTINNFNRITNLITTLNDPILTPFYNTAMKQHLSTDNINTITKYIDTIKDNIISNTLADNMPSIFSIHVSADLSDNQFEMIYIDEPSLSLPNKHYYNNPKYSSFLNTYKQYVKDTIAKYNLNIPYDDVLKVETNIANLMMNKEDKRNIHTIYNKMSISNFISLAKNIDVENILQKFQQNFPSIKLPSDVIVTNTNLISKLHTIGTPLEISNFIKWSIYNSNLPYINQDTEEHYFQFYGKSLGGLKEMKTRDIRIISLMTNNLGDLLGYHYGKKYYTYAIFEKMQKMIDNIKEAMKNILLNLSWMSSSTKQKALEKLNSMKYKIGSPQKINDYSNLHLSGNLFNMLQQISKYNLQLEITKIGKPSDKDLWEIGAHEVNAYYSLVKNEIVFPAGILQPPFFDIDTFDEINYGAIGTIIGHEISHGFDDQGKKFNENGKLIDWWCQHDKDKYNKEADKMVKQFNNIHEEGHNINGKLTLGENLADLGGVQIALAALKKTKPNADLHAFFVSYATLWRQIIRKEEIVKRIKSDPHSLAKYRVNQILKNVLDFHTLYKIKPYHDMYLEKHHMVQLWRN</sequence>
<protein>
    <recommendedName>
        <fullName evidence="11">Peptidase M13 C-terminal domain-containing protein</fullName>
    </recommendedName>
</protein>
<feature type="domain" description="Peptidase M13 N-terminal" evidence="9">
    <location>
        <begin position="7"/>
        <end position="361"/>
    </location>
</feature>
<proteinExistence type="inferred from homology"/>
<keyword evidence="3" id="KW-0645">Protease</keyword>
<keyword evidence="7" id="KW-0482">Metalloprotease</keyword>
<comment type="cofactor">
    <cofactor evidence="1">
        <name>Zn(2+)</name>
        <dbReference type="ChEBI" id="CHEBI:29105"/>
    </cofactor>
</comment>
<dbReference type="PROSITE" id="PS51885">
    <property type="entry name" value="NEPRILYSIN"/>
    <property type="match status" value="1"/>
</dbReference>
<dbReference type="EMBL" id="MN740611">
    <property type="protein sequence ID" value="QHU35750.1"/>
    <property type="molecule type" value="Genomic_DNA"/>
</dbReference>
<evidence type="ECO:0000313" key="10">
    <source>
        <dbReference type="EMBL" id="QHU35750.1"/>
    </source>
</evidence>
<dbReference type="Pfam" id="PF05649">
    <property type="entry name" value="Peptidase_M13_N"/>
    <property type="match status" value="1"/>
</dbReference>
<name>A0A6C0LZD8_9ZZZZ</name>
<dbReference type="InterPro" id="IPR018497">
    <property type="entry name" value="Peptidase_M13_C"/>
</dbReference>
<dbReference type="CDD" id="cd08662">
    <property type="entry name" value="M13"/>
    <property type="match status" value="1"/>
</dbReference>
<dbReference type="PANTHER" id="PTHR11733:SF167">
    <property type="entry name" value="FI17812P1-RELATED"/>
    <property type="match status" value="1"/>
</dbReference>
<dbReference type="Gene3D" id="1.10.1380.10">
    <property type="entry name" value="Neutral endopeptidase , domain2"/>
    <property type="match status" value="1"/>
</dbReference>
<dbReference type="InterPro" id="IPR024079">
    <property type="entry name" value="MetalloPept_cat_dom_sf"/>
</dbReference>
<evidence type="ECO:0000259" key="8">
    <source>
        <dbReference type="Pfam" id="PF01431"/>
    </source>
</evidence>
<keyword evidence="5" id="KW-0378">Hydrolase</keyword>
<dbReference type="GO" id="GO:0005886">
    <property type="term" value="C:plasma membrane"/>
    <property type="evidence" value="ECO:0007669"/>
    <property type="project" value="TreeGrafter"/>
</dbReference>
<feature type="domain" description="Peptidase M13 C-terminal" evidence="8">
    <location>
        <begin position="412"/>
        <end position="601"/>
    </location>
</feature>
<dbReference type="Pfam" id="PF01431">
    <property type="entry name" value="Peptidase_M13"/>
    <property type="match status" value="1"/>
</dbReference>
<evidence type="ECO:0000256" key="1">
    <source>
        <dbReference type="ARBA" id="ARBA00001947"/>
    </source>
</evidence>
<keyword evidence="6" id="KW-0862">Zinc</keyword>
<dbReference type="PANTHER" id="PTHR11733">
    <property type="entry name" value="ZINC METALLOPROTEASE FAMILY M13 NEPRILYSIN-RELATED"/>
    <property type="match status" value="1"/>
</dbReference>
<dbReference type="PRINTS" id="PR00786">
    <property type="entry name" value="NEPRILYSIN"/>
</dbReference>
<evidence type="ECO:0000256" key="7">
    <source>
        <dbReference type="ARBA" id="ARBA00023049"/>
    </source>
</evidence>
<dbReference type="GO" id="GO:0046872">
    <property type="term" value="F:metal ion binding"/>
    <property type="evidence" value="ECO:0007669"/>
    <property type="project" value="UniProtKB-KW"/>
</dbReference>
<evidence type="ECO:0000256" key="2">
    <source>
        <dbReference type="ARBA" id="ARBA00007357"/>
    </source>
</evidence>
<dbReference type="GO" id="GO:0004222">
    <property type="term" value="F:metalloendopeptidase activity"/>
    <property type="evidence" value="ECO:0007669"/>
    <property type="project" value="InterPro"/>
</dbReference>
<evidence type="ECO:0000256" key="6">
    <source>
        <dbReference type="ARBA" id="ARBA00022833"/>
    </source>
</evidence>
<evidence type="ECO:0000256" key="4">
    <source>
        <dbReference type="ARBA" id="ARBA00022723"/>
    </source>
</evidence>
<dbReference type="GO" id="GO:0016485">
    <property type="term" value="P:protein processing"/>
    <property type="evidence" value="ECO:0007669"/>
    <property type="project" value="TreeGrafter"/>
</dbReference>
<dbReference type="InterPro" id="IPR042089">
    <property type="entry name" value="Peptidase_M13_dom_2"/>
</dbReference>
<dbReference type="SUPFAM" id="SSF55486">
    <property type="entry name" value="Metalloproteases ('zincins'), catalytic domain"/>
    <property type="match status" value="1"/>
</dbReference>
<evidence type="ECO:0008006" key="11">
    <source>
        <dbReference type="Google" id="ProtNLM"/>
    </source>
</evidence>
<dbReference type="InterPro" id="IPR000718">
    <property type="entry name" value="Peptidase_M13"/>
</dbReference>
<reference evidence="10" key="1">
    <citation type="journal article" date="2020" name="Nature">
        <title>Giant virus diversity and host interactions through global metagenomics.</title>
        <authorList>
            <person name="Schulz F."/>
            <person name="Roux S."/>
            <person name="Paez-Espino D."/>
            <person name="Jungbluth S."/>
            <person name="Walsh D.A."/>
            <person name="Denef V.J."/>
            <person name="McMahon K.D."/>
            <person name="Konstantinidis K.T."/>
            <person name="Eloe-Fadrosh E.A."/>
            <person name="Kyrpides N.C."/>
            <person name="Woyke T."/>
        </authorList>
    </citation>
    <scope>NUCLEOTIDE SEQUENCE</scope>
    <source>
        <strain evidence="10">GVMAG-S-1035085-51</strain>
    </source>
</reference>
<accession>A0A6C0LZD8</accession>
<dbReference type="InterPro" id="IPR008753">
    <property type="entry name" value="Peptidase_M13_N"/>
</dbReference>
<keyword evidence="4" id="KW-0479">Metal-binding</keyword>
<dbReference type="Gene3D" id="3.40.390.10">
    <property type="entry name" value="Collagenase (Catalytic Domain)"/>
    <property type="match status" value="1"/>
</dbReference>